<keyword evidence="3" id="KW-0732">Signal</keyword>
<proteinExistence type="predicted"/>
<comment type="caution">
    <text evidence="5">The sequence shown here is derived from an EMBL/GenBank/DDBJ whole genome shotgun (WGS) entry which is preliminary data.</text>
</comment>
<dbReference type="InterPro" id="IPR027417">
    <property type="entry name" value="P-loop_NTPase"/>
</dbReference>
<evidence type="ECO:0000259" key="4">
    <source>
        <dbReference type="Pfam" id="PF24883"/>
    </source>
</evidence>
<dbReference type="Pfam" id="PF24883">
    <property type="entry name" value="NPHP3_N"/>
    <property type="match status" value="1"/>
</dbReference>
<keyword evidence="1" id="KW-0677">Repeat</keyword>
<evidence type="ECO:0000256" key="3">
    <source>
        <dbReference type="SAM" id="SignalP"/>
    </source>
</evidence>
<reference evidence="5 6" key="1">
    <citation type="submission" date="2020-01" db="EMBL/GenBank/DDBJ databases">
        <authorList>
            <person name="Gupta K D."/>
        </authorList>
    </citation>
    <scope>NUCLEOTIDE SEQUENCE [LARGE SCALE GENOMIC DNA]</scope>
</reference>
<accession>A0A8S0W0M0</accession>
<evidence type="ECO:0000256" key="2">
    <source>
        <dbReference type="SAM" id="MobiDB-lite"/>
    </source>
</evidence>
<dbReference type="OrthoDB" id="5967843at2759"/>
<dbReference type="SUPFAM" id="SSF52540">
    <property type="entry name" value="P-loop containing nucleoside triphosphate hydrolases"/>
    <property type="match status" value="1"/>
</dbReference>
<sequence>MNTYIHITILCIVSCGASLDLKVEFFFHNVPSSLKNLSAFAPDDPRRPLGGIFHTQNAANAPISLFSHFDIYLATYRSPLLYEYASPALVSVSISVLGLKIAKKKRRKTTTGTQRSDHGADLQRFHADNFEARIVNICLFESMPALSAVASIYPPQRVRRPSLFVVKPTSVIPLLFCSGPLIIIISVNTSVRPSPTRTSDYLKLIGRTPLASRGEVRLVLVLGSFREVEVSGRVIREDSSRRHVFGTSNRGLVEREKEEYYQLRHIVSLLPKALWVHPSTQFDTLFSPREERWGGSAAIDVSPNLHFHFHFHYHRKRHRITSHRSSKDMLDNSQNVLVTGGTFTHVEHRGTPPFFQLHYAMADGAMHDSGERFDPPKCYPGTRELVLKQLLDWIIKHDRETFMHWVYGPVGAGKSAILQEIAEKCSKMRLLVASFFFSRTAALRNDEKRLAATIAYQLGQSIPEASPYIEKAIQHDPAVFSKSLPSQIQSLVITPLNLAFSAAGEESASWPHLILIDGLDECSTSMVQQSILTCLVESAPNCEFPIAFLISSRPETSIVVTFNQVPFKSVTKTALDKDYRPQEDIRRFLEGTFKGIKENHPLRLYLPHDWPPANVITTLVQKSSGQFLYAATVARYIFPPDFILLSASILCSECQAQLDLSLRILALLVFPEHDTIWTPKKIDEFLALPFPGSAQQIVDRLASVMKLRPTSSIQLLHASLADFLFDEGRAGMFHIKIPIEGAYFARLCLKHFVSGSSHALFEDISGEILGYCRNAAPTTEFLSDLVQLDLESIARSKWRRVRAVEKANVHDNLAKLLQLVATELGNKALTTDDIDSSPVSPAGLKAREAIATYLSRCSLFHVELEKRIAVDDGVVNKESLLVNNGSEQDEIMGKNEDPETRPNQAMSSDEETSMVSKPLMCKTSSRESQTDDDNNQEKEECRHADDRSFEAQRSSSVGDSDSTKSHNAPLVAIFPPTNKPTSSRLSSEGTKGLQARSFLSKGVKEPKCTDLIHYVYLALIESNPLATHLVFLRSTKRDRTRHRLTLLKDNTYSL</sequence>
<dbReference type="AlphaFoldDB" id="A0A8S0W0M0"/>
<feature type="region of interest" description="Disordered" evidence="2">
    <location>
        <begin position="885"/>
        <end position="993"/>
    </location>
</feature>
<feature type="domain" description="Nephrocystin 3-like N-terminal" evidence="4">
    <location>
        <begin position="389"/>
        <end position="553"/>
    </location>
</feature>
<feature type="chain" id="PRO_5035783420" description="Nephrocystin 3-like N-terminal domain-containing protein" evidence="3">
    <location>
        <begin position="19"/>
        <end position="1054"/>
    </location>
</feature>
<dbReference type="PANTHER" id="PTHR10039">
    <property type="entry name" value="AMELOGENIN"/>
    <property type="match status" value="1"/>
</dbReference>
<protein>
    <recommendedName>
        <fullName evidence="4">Nephrocystin 3-like N-terminal domain-containing protein</fullName>
    </recommendedName>
</protein>
<evidence type="ECO:0000313" key="5">
    <source>
        <dbReference type="EMBL" id="CAA7270464.1"/>
    </source>
</evidence>
<feature type="compositionally biased region" description="Basic and acidic residues" evidence="2">
    <location>
        <begin position="891"/>
        <end position="900"/>
    </location>
</feature>
<evidence type="ECO:0000256" key="1">
    <source>
        <dbReference type="ARBA" id="ARBA00022737"/>
    </source>
</evidence>
<organism evidence="5 6">
    <name type="scientific">Cyclocybe aegerita</name>
    <name type="common">Black poplar mushroom</name>
    <name type="synonym">Agrocybe aegerita</name>
    <dbReference type="NCBI Taxonomy" id="1973307"/>
    <lineage>
        <taxon>Eukaryota</taxon>
        <taxon>Fungi</taxon>
        <taxon>Dikarya</taxon>
        <taxon>Basidiomycota</taxon>
        <taxon>Agaricomycotina</taxon>
        <taxon>Agaricomycetes</taxon>
        <taxon>Agaricomycetidae</taxon>
        <taxon>Agaricales</taxon>
        <taxon>Agaricineae</taxon>
        <taxon>Bolbitiaceae</taxon>
        <taxon>Cyclocybe</taxon>
    </lineage>
</organism>
<dbReference type="PANTHER" id="PTHR10039:SF17">
    <property type="entry name" value="FUNGAL STAND N-TERMINAL GOODBYE DOMAIN-CONTAINING PROTEIN-RELATED"/>
    <property type="match status" value="1"/>
</dbReference>
<dbReference type="Proteomes" id="UP000467700">
    <property type="component" value="Unassembled WGS sequence"/>
</dbReference>
<keyword evidence="6" id="KW-1185">Reference proteome</keyword>
<feature type="signal peptide" evidence="3">
    <location>
        <begin position="1"/>
        <end position="18"/>
    </location>
</feature>
<dbReference type="Gene3D" id="3.40.50.300">
    <property type="entry name" value="P-loop containing nucleotide triphosphate hydrolases"/>
    <property type="match status" value="1"/>
</dbReference>
<dbReference type="InterPro" id="IPR056884">
    <property type="entry name" value="NPHP3-like_N"/>
</dbReference>
<feature type="compositionally biased region" description="Basic and acidic residues" evidence="2">
    <location>
        <begin position="924"/>
        <end position="950"/>
    </location>
</feature>
<dbReference type="EMBL" id="CACVBS010000090">
    <property type="protein sequence ID" value="CAA7270464.1"/>
    <property type="molecule type" value="Genomic_DNA"/>
</dbReference>
<feature type="compositionally biased region" description="Polar residues" evidence="2">
    <location>
        <begin position="979"/>
        <end position="989"/>
    </location>
</feature>
<evidence type="ECO:0000313" key="6">
    <source>
        <dbReference type="Proteomes" id="UP000467700"/>
    </source>
</evidence>
<name>A0A8S0W0M0_CYCAE</name>
<gene>
    <name evidence="5" type="ORF">AAE3_LOCUS12602</name>
</gene>